<dbReference type="SUPFAM" id="SSF56112">
    <property type="entry name" value="Protein kinase-like (PK-like)"/>
    <property type="match status" value="1"/>
</dbReference>
<dbReference type="PROSITE" id="PS00108">
    <property type="entry name" value="PROTEIN_KINASE_ST"/>
    <property type="match status" value="1"/>
</dbReference>
<keyword evidence="4" id="KW-0723">Serine/threonine-protein kinase</keyword>
<gene>
    <name evidence="7" type="ORF">OKIOD_LOCUS10770</name>
</gene>
<keyword evidence="8" id="KW-1185">Reference proteome</keyword>
<dbReference type="Pfam" id="PF00069">
    <property type="entry name" value="Pkinase"/>
    <property type="match status" value="1"/>
</dbReference>
<evidence type="ECO:0000256" key="2">
    <source>
        <dbReference type="ARBA" id="ARBA00022840"/>
    </source>
</evidence>
<dbReference type="PANTHER" id="PTHR24347">
    <property type="entry name" value="SERINE/THREONINE-PROTEIN KINASE"/>
    <property type="match status" value="1"/>
</dbReference>
<evidence type="ECO:0000256" key="1">
    <source>
        <dbReference type="ARBA" id="ARBA00022741"/>
    </source>
</evidence>
<keyword evidence="4" id="KW-0808">Transferase</keyword>
<dbReference type="InterPro" id="IPR011009">
    <property type="entry name" value="Kinase-like_dom_sf"/>
</dbReference>
<comment type="similarity">
    <text evidence="4">Belongs to the protein kinase superfamily.</text>
</comment>
<evidence type="ECO:0000259" key="6">
    <source>
        <dbReference type="PROSITE" id="PS50011"/>
    </source>
</evidence>
<evidence type="ECO:0000313" key="7">
    <source>
        <dbReference type="EMBL" id="CAG5105301.1"/>
    </source>
</evidence>
<evidence type="ECO:0000256" key="3">
    <source>
        <dbReference type="PROSITE-ProRule" id="PRU10141"/>
    </source>
</evidence>
<evidence type="ECO:0000256" key="4">
    <source>
        <dbReference type="RuleBase" id="RU000304"/>
    </source>
</evidence>
<dbReference type="SMART" id="SM00220">
    <property type="entry name" value="S_TKc"/>
    <property type="match status" value="1"/>
</dbReference>
<evidence type="ECO:0000256" key="5">
    <source>
        <dbReference type="SAM" id="MobiDB-lite"/>
    </source>
</evidence>
<dbReference type="EMBL" id="OU015566">
    <property type="protein sequence ID" value="CAG5105301.1"/>
    <property type="molecule type" value="Genomic_DNA"/>
</dbReference>
<proteinExistence type="inferred from homology"/>
<dbReference type="Gene3D" id="1.10.510.10">
    <property type="entry name" value="Transferase(Phosphotransferase) domain 1"/>
    <property type="match status" value="1"/>
</dbReference>
<feature type="compositionally biased region" description="Basic and acidic residues" evidence="5">
    <location>
        <begin position="13"/>
        <end position="23"/>
    </location>
</feature>
<dbReference type="InterPro" id="IPR000719">
    <property type="entry name" value="Prot_kinase_dom"/>
</dbReference>
<keyword evidence="4" id="KW-0418">Kinase</keyword>
<organism evidence="7 8">
    <name type="scientific">Oikopleura dioica</name>
    <name type="common">Tunicate</name>
    <dbReference type="NCBI Taxonomy" id="34765"/>
    <lineage>
        <taxon>Eukaryota</taxon>
        <taxon>Metazoa</taxon>
        <taxon>Chordata</taxon>
        <taxon>Tunicata</taxon>
        <taxon>Appendicularia</taxon>
        <taxon>Copelata</taxon>
        <taxon>Oikopleuridae</taxon>
        <taxon>Oikopleura</taxon>
    </lineage>
</organism>
<reference evidence="7 8" key="1">
    <citation type="submission" date="2021-04" db="EMBL/GenBank/DDBJ databases">
        <authorList>
            <person name="Bliznina A."/>
        </authorList>
    </citation>
    <scope>NUCLEOTIDE SEQUENCE [LARGE SCALE GENOMIC DNA]</scope>
</reference>
<feature type="region of interest" description="Disordered" evidence="5">
    <location>
        <begin position="307"/>
        <end position="335"/>
    </location>
</feature>
<keyword evidence="2 3" id="KW-0067">ATP-binding</keyword>
<dbReference type="InterPro" id="IPR017441">
    <property type="entry name" value="Protein_kinase_ATP_BS"/>
</dbReference>
<accession>A0ABN7SYU6</accession>
<evidence type="ECO:0000313" key="8">
    <source>
        <dbReference type="Proteomes" id="UP001158576"/>
    </source>
</evidence>
<feature type="region of interest" description="Disordered" evidence="5">
    <location>
        <begin position="1"/>
        <end position="23"/>
    </location>
</feature>
<dbReference type="Proteomes" id="UP001158576">
    <property type="component" value="Chromosome 1"/>
</dbReference>
<protein>
    <submittedName>
        <fullName evidence="7">Oidioi.mRNA.OKI2018_I69.chr1.g2005.t1.cds</fullName>
    </submittedName>
</protein>
<feature type="binding site" evidence="3">
    <location>
        <position position="62"/>
    </location>
    <ligand>
        <name>ATP</name>
        <dbReference type="ChEBI" id="CHEBI:30616"/>
    </ligand>
</feature>
<dbReference type="PROSITE" id="PS00107">
    <property type="entry name" value="PROTEIN_KINASE_ATP"/>
    <property type="match status" value="1"/>
</dbReference>
<feature type="domain" description="Protein kinase" evidence="6">
    <location>
        <begin position="33"/>
        <end position="291"/>
    </location>
</feature>
<sequence length="354" mass="40363">MGCKPTKNGNSLDKPHDQPKITTKVDPRILQKYEIQALIGTGGFSKVVRVQHRATGQRYAIKMVETLNKDGQETCERELQVLRRTKHQNIIQLIEVYEGSDKRIYMVLELASGKELFERIISESFDEKEAVRNIKMILQGLAYLHNLGIAHRDLKPENLLYSHEGRDARLLITDFGFAGRRTTGGSEFTMKTACGTAEYVAPEVLLSIPYTVGVDLWALGVITFILLCGRMPFDHDNKMDLYKKILKAEYCMEGEEWESVSQNGKLFISSLLELDPKKRLKASDALNHAWIIEQKANFIKRTANAKSIRRTGSGKSNESSKHSNESKSLTSQNRRVRAKELDELLMYYRYGDKE</sequence>
<keyword evidence="1 3" id="KW-0547">Nucleotide-binding</keyword>
<dbReference type="PROSITE" id="PS50011">
    <property type="entry name" value="PROTEIN_KINASE_DOM"/>
    <property type="match status" value="1"/>
</dbReference>
<dbReference type="InterPro" id="IPR008271">
    <property type="entry name" value="Ser/Thr_kinase_AS"/>
</dbReference>
<name>A0ABN7SYU6_OIKDI</name>